<feature type="transmembrane region" description="Helical" evidence="7">
    <location>
        <begin position="89"/>
        <end position="111"/>
    </location>
</feature>
<evidence type="ECO:0000313" key="9">
    <source>
        <dbReference type="Proteomes" id="UP001519289"/>
    </source>
</evidence>
<dbReference type="EMBL" id="JAGGLG010000039">
    <property type="protein sequence ID" value="MBP2019917.1"/>
    <property type="molecule type" value="Genomic_DNA"/>
</dbReference>
<feature type="transmembrane region" description="Helical" evidence="7">
    <location>
        <begin position="202"/>
        <end position="220"/>
    </location>
</feature>
<dbReference type="Pfam" id="PF01790">
    <property type="entry name" value="LGT"/>
    <property type="match status" value="1"/>
</dbReference>
<dbReference type="PANTHER" id="PTHR30589:SF0">
    <property type="entry name" value="PHOSPHATIDYLGLYCEROL--PROLIPOPROTEIN DIACYLGLYCERYL TRANSFERASE"/>
    <property type="match status" value="1"/>
</dbReference>
<protein>
    <recommendedName>
        <fullName evidence="7">Phosphatidylglycerol--prolipoprotein diacylglyceryl transferase</fullName>
        <ecNumber evidence="7">2.5.1.145</ecNumber>
    </recommendedName>
</protein>
<feature type="transmembrane region" description="Helical" evidence="7">
    <location>
        <begin position="177"/>
        <end position="195"/>
    </location>
</feature>
<dbReference type="Proteomes" id="UP001519289">
    <property type="component" value="Unassembled WGS sequence"/>
</dbReference>
<evidence type="ECO:0000256" key="3">
    <source>
        <dbReference type="ARBA" id="ARBA00022679"/>
    </source>
</evidence>
<evidence type="ECO:0000256" key="4">
    <source>
        <dbReference type="ARBA" id="ARBA00022692"/>
    </source>
</evidence>
<dbReference type="NCBIfam" id="TIGR00544">
    <property type="entry name" value="lgt"/>
    <property type="match status" value="1"/>
</dbReference>
<comment type="subcellular location">
    <subcellularLocation>
        <location evidence="7">Cell membrane</location>
        <topology evidence="7">Multi-pass membrane protein</topology>
    </subcellularLocation>
</comment>
<evidence type="ECO:0000313" key="8">
    <source>
        <dbReference type="EMBL" id="MBP2019917.1"/>
    </source>
</evidence>
<comment type="catalytic activity">
    <reaction evidence="7">
        <text>L-cysteinyl-[prolipoprotein] + a 1,2-diacyl-sn-glycero-3-phospho-(1'-sn-glycerol) = an S-1,2-diacyl-sn-glyceryl-L-cysteinyl-[prolipoprotein] + sn-glycerol 1-phosphate + H(+)</text>
        <dbReference type="Rhea" id="RHEA:56712"/>
        <dbReference type="Rhea" id="RHEA-COMP:14679"/>
        <dbReference type="Rhea" id="RHEA-COMP:14680"/>
        <dbReference type="ChEBI" id="CHEBI:15378"/>
        <dbReference type="ChEBI" id="CHEBI:29950"/>
        <dbReference type="ChEBI" id="CHEBI:57685"/>
        <dbReference type="ChEBI" id="CHEBI:64716"/>
        <dbReference type="ChEBI" id="CHEBI:140658"/>
        <dbReference type="EC" id="2.5.1.145"/>
    </reaction>
</comment>
<keyword evidence="3 7" id="KW-0808">Transferase</keyword>
<name>A0ABS4JWL1_9FIRM</name>
<feature type="transmembrane region" description="Helical" evidence="7">
    <location>
        <begin position="118"/>
        <end position="136"/>
    </location>
</feature>
<keyword evidence="2 7" id="KW-1003">Cell membrane</keyword>
<feature type="binding site" evidence="7">
    <location>
        <position position="137"/>
    </location>
    <ligand>
        <name>a 1,2-diacyl-sn-glycero-3-phospho-(1'-sn-glycerol)</name>
        <dbReference type="ChEBI" id="CHEBI:64716"/>
    </ligand>
</feature>
<dbReference type="PROSITE" id="PS01311">
    <property type="entry name" value="LGT"/>
    <property type="match status" value="1"/>
</dbReference>
<gene>
    <name evidence="7" type="primary">lgt</name>
    <name evidence="8" type="ORF">J2Z79_003364</name>
</gene>
<dbReference type="PANTHER" id="PTHR30589">
    <property type="entry name" value="PROLIPOPROTEIN DIACYLGLYCERYL TRANSFERASE"/>
    <property type="match status" value="1"/>
</dbReference>
<keyword evidence="5 7" id="KW-1133">Transmembrane helix</keyword>
<feature type="transmembrane region" description="Helical" evidence="7">
    <location>
        <begin position="232"/>
        <end position="254"/>
    </location>
</feature>
<proteinExistence type="inferred from homology"/>
<dbReference type="RefSeq" id="WP_209468020.1">
    <property type="nucleotide sequence ID" value="NZ_JAGGLG010000039.1"/>
</dbReference>
<reference evidence="8 9" key="1">
    <citation type="submission" date="2021-03" db="EMBL/GenBank/DDBJ databases">
        <title>Genomic Encyclopedia of Type Strains, Phase IV (KMG-IV): sequencing the most valuable type-strain genomes for metagenomic binning, comparative biology and taxonomic classification.</title>
        <authorList>
            <person name="Goeker M."/>
        </authorList>
    </citation>
    <scope>NUCLEOTIDE SEQUENCE [LARGE SCALE GENOMIC DNA]</scope>
    <source>
        <strain evidence="8 9">DSM 27138</strain>
    </source>
</reference>
<dbReference type="EC" id="2.5.1.145" evidence="7"/>
<feature type="transmembrane region" description="Helical" evidence="7">
    <location>
        <begin position="19"/>
        <end position="38"/>
    </location>
</feature>
<keyword evidence="4 7" id="KW-0812">Transmembrane</keyword>
<comment type="pathway">
    <text evidence="7">Protein modification; lipoprotein biosynthesis (diacylglyceryl transfer).</text>
</comment>
<dbReference type="InterPro" id="IPR001640">
    <property type="entry name" value="Lgt"/>
</dbReference>
<comment type="caution">
    <text evidence="8">The sequence shown here is derived from an EMBL/GenBank/DDBJ whole genome shotgun (WGS) entry which is preliminary data.</text>
</comment>
<keyword evidence="9" id="KW-1185">Reference proteome</keyword>
<organism evidence="8 9">
    <name type="scientific">Symbiobacterium terraclitae</name>
    <dbReference type="NCBI Taxonomy" id="557451"/>
    <lineage>
        <taxon>Bacteria</taxon>
        <taxon>Bacillati</taxon>
        <taxon>Bacillota</taxon>
        <taxon>Clostridia</taxon>
        <taxon>Eubacteriales</taxon>
        <taxon>Symbiobacteriaceae</taxon>
        <taxon>Symbiobacterium</taxon>
    </lineage>
</organism>
<dbReference type="GO" id="GO:0016740">
    <property type="term" value="F:transferase activity"/>
    <property type="evidence" value="ECO:0007669"/>
    <property type="project" value="UniProtKB-KW"/>
</dbReference>
<evidence type="ECO:0000256" key="6">
    <source>
        <dbReference type="ARBA" id="ARBA00023136"/>
    </source>
</evidence>
<evidence type="ECO:0000256" key="5">
    <source>
        <dbReference type="ARBA" id="ARBA00022989"/>
    </source>
</evidence>
<evidence type="ECO:0000256" key="1">
    <source>
        <dbReference type="ARBA" id="ARBA00007150"/>
    </source>
</evidence>
<comment type="similarity">
    <text evidence="1 7">Belongs to the Lgt family.</text>
</comment>
<keyword evidence="6 7" id="KW-0472">Membrane</keyword>
<evidence type="ECO:0000256" key="2">
    <source>
        <dbReference type="ARBA" id="ARBA00022475"/>
    </source>
</evidence>
<dbReference type="HAMAP" id="MF_01147">
    <property type="entry name" value="Lgt"/>
    <property type="match status" value="1"/>
</dbReference>
<comment type="function">
    <text evidence="7">Catalyzes the transfer of the diacylglyceryl group from phosphatidylglycerol to the sulfhydryl group of the N-terminal cysteine of a prolipoprotein, the first step in the formation of mature lipoproteins.</text>
</comment>
<accession>A0ABS4JWL1</accession>
<evidence type="ECO:0000256" key="7">
    <source>
        <dbReference type="HAMAP-Rule" id="MF_01147"/>
    </source>
</evidence>
<feature type="transmembrane region" description="Helical" evidence="7">
    <location>
        <begin position="50"/>
        <end position="69"/>
    </location>
</feature>
<sequence length="267" mass="30131">MDLLAVIDPVAVQIGPLTIRWYGIIIVSAIMLAIWLGDRFARDRGLNAEFVTDLAMVIVPAGILGARLYEVFFLQWPYYSQHPEKILAIWEGGLAIHGALLGGAIAGGIFMRFRRQPFWPWADVAAVVLPLAQAIGRWGNFFNQEAYGDPAPQWLVDLMPGWLREGMTISGTVMHPTFLYESLWNLLAFAALLWFHRRRPTPGVLMSLYLILYNTGRFLIESIRQDSSFIFGWIRVAQLAAVLLILLGFGLLIYHLRRNPSPDEVGH</sequence>